<keyword evidence="4" id="KW-1185">Reference proteome</keyword>
<evidence type="ECO:0000256" key="1">
    <source>
        <dbReference type="SAM" id="Phobius"/>
    </source>
</evidence>
<keyword evidence="1" id="KW-0472">Membrane</keyword>
<dbReference type="EMBL" id="LZDS01000010">
    <property type="protein sequence ID" value="OBX29313.1"/>
    <property type="molecule type" value="Genomic_DNA"/>
</dbReference>
<dbReference type="InterPro" id="IPR000073">
    <property type="entry name" value="AB_hydrolase_1"/>
</dbReference>
<dbReference type="GO" id="GO:0016020">
    <property type="term" value="C:membrane"/>
    <property type="evidence" value="ECO:0007669"/>
    <property type="project" value="TreeGrafter"/>
</dbReference>
<dbReference type="PANTHER" id="PTHR43798:SF5">
    <property type="entry name" value="MONOACYLGLYCEROL LIPASE ABHD6"/>
    <property type="match status" value="1"/>
</dbReference>
<gene>
    <name evidence="3" type="ORF">A9J31_14260</name>
</gene>
<feature type="transmembrane region" description="Helical" evidence="1">
    <location>
        <begin position="20"/>
        <end position="43"/>
    </location>
</feature>
<keyword evidence="1" id="KW-1133">Transmembrane helix</keyword>
<keyword evidence="1" id="KW-0812">Transmembrane</keyword>
<dbReference type="AlphaFoldDB" id="A0A1A7RCZ3"/>
<dbReference type="STRING" id="1443941.A9J31_14260"/>
<dbReference type="Proteomes" id="UP000185753">
    <property type="component" value="Unassembled WGS sequence"/>
</dbReference>
<reference evidence="4" key="1">
    <citation type="submission" date="2016-06" db="EMBL/GenBank/DDBJ databases">
        <authorList>
            <person name="Radolfova-Krizova L."/>
            <person name="Nemec A."/>
        </authorList>
    </citation>
    <scope>NUCLEOTIDE SEQUENCE [LARGE SCALE GENOMIC DNA]</scope>
    <source>
        <strain evidence="4">ANC 4275</strain>
    </source>
</reference>
<dbReference type="PRINTS" id="PR00111">
    <property type="entry name" value="ABHYDROLASE"/>
</dbReference>
<proteinExistence type="predicted"/>
<sequence>MDHLTGLNLKNFIDYRKALISYSSFKVMIGLLLTMFSMCTFSAEINFQNVLQQERAWAGLTSKKVKNNDIEWAYSEGGDSRKPTLLLLHGLSGTRDNWNRVARYLTPNYHVVIPDLPEHGETIVTDQFDLSIPNQTEKLRRFIDAAQLNPNLHVAGHSMGGAVAMLYTAQYPLEVRSLMLVDTAGVFKTANTIYLKDTTKLNDLVVRKTGDFDRLMSLAMQSPPFIPQEIKTGQEKLMINQSKNTTKMVDQLVAMSKYYTPDAFALLVRGIDVAVFIVWGKQDKIINVDVANELKALFKNAEQPLILNGVGHLPILEAEQLVVQPYLMFLSKVK</sequence>
<evidence type="ECO:0000313" key="4">
    <source>
        <dbReference type="Proteomes" id="UP000185753"/>
    </source>
</evidence>
<accession>A0A1A7RCZ3</accession>
<dbReference type="PANTHER" id="PTHR43798">
    <property type="entry name" value="MONOACYLGLYCEROL LIPASE"/>
    <property type="match status" value="1"/>
</dbReference>
<dbReference type="InterPro" id="IPR029058">
    <property type="entry name" value="AB_hydrolase_fold"/>
</dbReference>
<dbReference type="Pfam" id="PF00561">
    <property type="entry name" value="Abhydrolase_1"/>
    <property type="match status" value="1"/>
</dbReference>
<dbReference type="GO" id="GO:0047372">
    <property type="term" value="F:monoacylglycerol lipase activity"/>
    <property type="evidence" value="ECO:0007669"/>
    <property type="project" value="TreeGrafter"/>
</dbReference>
<comment type="caution">
    <text evidence="3">The sequence shown here is derived from an EMBL/GenBank/DDBJ whole genome shotgun (WGS) entry which is preliminary data.</text>
</comment>
<protein>
    <submittedName>
        <fullName evidence="3">Lipase</fullName>
    </submittedName>
</protein>
<feature type="domain" description="AB hydrolase-1" evidence="2">
    <location>
        <begin position="83"/>
        <end position="318"/>
    </location>
</feature>
<dbReference type="GO" id="GO:0046464">
    <property type="term" value="P:acylglycerol catabolic process"/>
    <property type="evidence" value="ECO:0007669"/>
    <property type="project" value="TreeGrafter"/>
</dbReference>
<organism evidence="3 4">
    <name type="scientific">Acinetobacter gandensis</name>
    <dbReference type="NCBI Taxonomy" id="1443941"/>
    <lineage>
        <taxon>Bacteria</taxon>
        <taxon>Pseudomonadati</taxon>
        <taxon>Pseudomonadota</taxon>
        <taxon>Gammaproteobacteria</taxon>
        <taxon>Moraxellales</taxon>
        <taxon>Moraxellaceae</taxon>
        <taxon>Acinetobacter</taxon>
    </lineage>
</organism>
<evidence type="ECO:0000313" key="3">
    <source>
        <dbReference type="EMBL" id="OBX29313.1"/>
    </source>
</evidence>
<name>A0A1A7RCZ3_9GAMM</name>
<dbReference type="SUPFAM" id="SSF53474">
    <property type="entry name" value="alpha/beta-Hydrolases"/>
    <property type="match status" value="1"/>
</dbReference>
<evidence type="ECO:0000259" key="2">
    <source>
        <dbReference type="Pfam" id="PF00561"/>
    </source>
</evidence>
<dbReference type="InterPro" id="IPR050266">
    <property type="entry name" value="AB_hydrolase_sf"/>
</dbReference>
<dbReference type="Gene3D" id="3.40.50.1820">
    <property type="entry name" value="alpha/beta hydrolase"/>
    <property type="match status" value="1"/>
</dbReference>